<comment type="caution">
    <text evidence="3">The sequence shown here is derived from an EMBL/GenBank/DDBJ whole genome shotgun (WGS) entry which is preliminary data.</text>
</comment>
<dbReference type="AlphaFoldDB" id="A0AAN7A9H3"/>
<reference evidence="3" key="2">
    <citation type="submission" date="2023-05" db="EMBL/GenBank/DDBJ databases">
        <authorList>
            <consortium name="Lawrence Berkeley National Laboratory"/>
            <person name="Steindorff A."/>
            <person name="Hensen N."/>
            <person name="Bonometti L."/>
            <person name="Westerberg I."/>
            <person name="Brannstrom I.O."/>
            <person name="Guillou S."/>
            <person name="Cros-Aarteil S."/>
            <person name="Calhoun S."/>
            <person name="Haridas S."/>
            <person name="Kuo A."/>
            <person name="Mondo S."/>
            <person name="Pangilinan J."/>
            <person name="Riley R."/>
            <person name="Labutti K."/>
            <person name="Andreopoulos B."/>
            <person name="Lipzen A."/>
            <person name="Chen C."/>
            <person name="Yanf M."/>
            <person name="Daum C."/>
            <person name="Ng V."/>
            <person name="Clum A."/>
            <person name="Ohm R."/>
            <person name="Martin F."/>
            <person name="Silar P."/>
            <person name="Natvig D."/>
            <person name="Lalanne C."/>
            <person name="Gautier V."/>
            <person name="Ament-Velasquez S.L."/>
            <person name="Kruys A."/>
            <person name="Hutchinson M.I."/>
            <person name="Powell A.J."/>
            <person name="Barry K."/>
            <person name="Miller A.N."/>
            <person name="Grigoriev I.V."/>
            <person name="Debuchy R."/>
            <person name="Gladieux P."/>
            <person name="Thoren M.H."/>
            <person name="Johannesson H."/>
        </authorList>
    </citation>
    <scope>NUCLEOTIDE SEQUENCE</scope>
    <source>
        <strain evidence="3">CBS 892.96</strain>
    </source>
</reference>
<feature type="compositionally biased region" description="Polar residues" evidence="1">
    <location>
        <begin position="10"/>
        <end position="24"/>
    </location>
</feature>
<keyword evidence="2" id="KW-1133">Transmembrane helix</keyword>
<feature type="transmembrane region" description="Helical" evidence="2">
    <location>
        <begin position="160"/>
        <end position="183"/>
    </location>
</feature>
<reference evidence="3" key="1">
    <citation type="journal article" date="2023" name="Mol. Phylogenet. Evol.">
        <title>Genome-scale phylogeny and comparative genomics of the fungal order Sordariales.</title>
        <authorList>
            <person name="Hensen N."/>
            <person name="Bonometti L."/>
            <person name="Westerberg I."/>
            <person name="Brannstrom I.O."/>
            <person name="Guillou S."/>
            <person name="Cros-Aarteil S."/>
            <person name="Calhoun S."/>
            <person name="Haridas S."/>
            <person name="Kuo A."/>
            <person name="Mondo S."/>
            <person name="Pangilinan J."/>
            <person name="Riley R."/>
            <person name="LaButti K."/>
            <person name="Andreopoulos B."/>
            <person name="Lipzen A."/>
            <person name="Chen C."/>
            <person name="Yan M."/>
            <person name="Daum C."/>
            <person name="Ng V."/>
            <person name="Clum A."/>
            <person name="Steindorff A."/>
            <person name="Ohm R.A."/>
            <person name="Martin F."/>
            <person name="Silar P."/>
            <person name="Natvig D.O."/>
            <person name="Lalanne C."/>
            <person name="Gautier V."/>
            <person name="Ament-Velasquez S.L."/>
            <person name="Kruys A."/>
            <person name="Hutchinson M.I."/>
            <person name="Powell A.J."/>
            <person name="Barry K."/>
            <person name="Miller A.N."/>
            <person name="Grigoriev I.V."/>
            <person name="Debuchy R."/>
            <person name="Gladieux P."/>
            <person name="Hiltunen Thoren M."/>
            <person name="Johannesson H."/>
        </authorList>
    </citation>
    <scope>NUCLEOTIDE SEQUENCE</scope>
    <source>
        <strain evidence="3">CBS 892.96</strain>
    </source>
</reference>
<name>A0AAN7A9H3_9PEZI</name>
<protein>
    <submittedName>
        <fullName evidence="3">Uncharacterized protein</fullName>
    </submittedName>
</protein>
<dbReference type="EMBL" id="MU866101">
    <property type="protein sequence ID" value="KAK4180291.1"/>
    <property type="molecule type" value="Genomic_DNA"/>
</dbReference>
<feature type="transmembrane region" description="Helical" evidence="2">
    <location>
        <begin position="77"/>
        <end position="100"/>
    </location>
</feature>
<evidence type="ECO:0000256" key="2">
    <source>
        <dbReference type="SAM" id="Phobius"/>
    </source>
</evidence>
<feature type="transmembrane region" description="Helical" evidence="2">
    <location>
        <begin position="42"/>
        <end position="65"/>
    </location>
</feature>
<sequence>MRQELGTVYRPNTPSDRANSLTGTEHSDGSDKCYRFCVPLTTILRTILCTILTAFTIADIAIWIAHSPFLLHQHRELVFGHVWLWLILFWNIGHVLYPLLSKLYGGGSGSRGSKGAPFLPTIALQVGDCACVFNDNNDDDDDDEGDGDGGKKKKRRKYGVSWAVDIILGIVPVVIAFTQLQWLYYWRNFVTEVMVLSHVVGVLSIFIGLFSPLTARRPVIFEMGLVIKNKDEEAGQYRIRLPVDTNNDRRTAGGIVSVSA</sequence>
<proteinExistence type="predicted"/>
<organism evidence="3 4">
    <name type="scientific">Triangularia setosa</name>
    <dbReference type="NCBI Taxonomy" id="2587417"/>
    <lineage>
        <taxon>Eukaryota</taxon>
        <taxon>Fungi</taxon>
        <taxon>Dikarya</taxon>
        <taxon>Ascomycota</taxon>
        <taxon>Pezizomycotina</taxon>
        <taxon>Sordariomycetes</taxon>
        <taxon>Sordariomycetidae</taxon>
        <taxon>Sordariales</taxon>
        <taxon>Podosporaceae</taxon>
        <taxon>Triangularia</taxon>
    </lineage>
</organism>
<keyword evidence="2" id="KW-0812">Transmembrane</keyword>
<feature type="transmembrane region" description="Helical" evidence="2">
    <location>
        <begin position="195"/>
        <end position="215"/>
    </location>
</feature>
<accession>A0AAN7A9H3</accession>
<feature type="region of interest" description="Disordered" evidence="1">
    <location>
        <begin position="1"/>
        <end position="29"/>
    </location>
</feature>
<keyword evidence="4" id="KW-1185">Reference proteome</keyword>
<evidence type="ECO:0000256" key="1">
    <source>
        <dbReference type="SAM" id="MobiDB-lite"/>
    </source>
</evidence>
<evidence type="ECO:0000313" key="4">
    <source>
        <dbReference type="Proteomes" id="UP001302321"/>
    </source>
</evidence>
<keyword evidence="2" id="KW-0472">Membrane</keyword>
<gene>
    <name evidence="3" type="ORF">QBC36DRAFT_297749</name>
</gene>
<evidence type="ECO:0000313" key="3">
    <source>
        <dbReference type="EMBL" id="KAK4180291.1"/>
    </source>
</evidence>
<dbReference type="Proteomes" id="UP001302321">
    <property type="component" value="Unassembled WGS sequence"/>
</dbReference>